<keyword evidence="2" id="KW-1185">Reference proteome</keyword>
<protein>
    <submittedName>
        <fullName evidence="1">Uncharacterized protein</fullName>
    </submittedName>
</protein>
<sequence>MVVENIITAEAEAAVDANTTIHTVEAIVISEKVIEAAVNCLQFERTSMFRMFFP</sequence>
<dbReference type="Proteomes" id="UP000622860">
    <property type="component" value="Unassembled WGS sequence"/>
</dbReference>
<dbReference type="EMBL" id="BMFR01000007">
    <property type="protein sequence ID" value="GGG75447.1"/>
    <property type="molecule type" value="Genomic_DNA"/>
</dbReference>
<proteinExistence type="predicted"/>
<reference evidence="1" key="2">
    <citation type="submission" date="2020-09" db="EMBL/GenBank/DDBJ databases">
        <authorList>
            <person name="Sun Q."/>
            <person name="Zhou Y."/>
        </authorList>
    </citation>
    <scope>NUCLEOTIDE SEQUENCE</scope>
    <source>
        <strain evidence="1">CGMCC 1.12754</strain>
    </source>
</reference>
<comment type="caution">
    <text evidence="1">The sequence shown here is derived from an EMBL/GenBank/DDBJ whole genome shotgun (WGS) entry which is preliminary data.</text>
</comment>
<gene>
    <name evidence="1" type="ORF">GCM10011398_20340</name>
</gene>
<dbReference type="RefSeq" id="WP_188455288.1">
    <property type="nucleotide sequence ID" value="NZ_BMFR01000007.1"/>
</dbReference>
<evidence type="ECO:0000313" key="1">
    <source>
        <dbReference type="EMBL" id="GGG75447.1"/>
    </source>
</evidence>
<dbReference type="AlphaFoldDB" id="A0A917M3X8"/>
<name>A0A917M3X8_9BACI</name>
<organism evidence="1 2">
    <name type="scientific">Virgibacillus oceani</name>
    <dbReference type="NCBI Taxonomy" id="1479511"/>
    <lineage>
        <taxon>Bacteria</taxon>
        <taxon>Bacillati</taxon>
        <taxon>Bacillota</taxon>
        <taxon>Bacilli</taxon>
        <taxon>Bacillales</taxon>
        <taxon>Bacillaceae</taxon>
        <taxon>Virgibacillus</taxon>
    </lineage>
</organism>
<evidence type="ECO:0000313" key="2">
    <source>
        <dbReference type="Proteomes" id="UP000622860"/>
    </source>
</evidence>
<reference evidence="1" key="1">
    <citation type="journal article" date="2014" name="Int. J. Syst. Evol. Microbiol.">
        <title>Complete genome sequence of Corynebacterium casei LMG S-19264T (=DSM 44701T), isolated from a smear-ripened cheese.</title>
        <authorList>
            <consortium name="US DOE Joint Genome Institute (JGI-PGF)"/>
            <person name="Walter F."/>
            <person name="Albersmeier A."/>
            <person name="Kalinowski J."/>
            <person name="Ruckert C."/>
        </authorList>
    </citation>
    <scope>NUCLEOTIDE SEQUENCE</scope>
    <source>
        <strain evidence="1">CGMCC 1.12754</strain>
    </source>
</reference>
<accession>A0A917M3X8</accession>